<feature type="compositionally biased region" description="Basic and acidic residues" evidence="3">
    <location>
        <begin position="10"/>
        <end position="23"/>
    </location>
</feature>
<dbReference type="InterPro" id="IPR008331">
    <property type="entry name" value="Ferritin_DPS_dom"/>
</dbReference>
<dbReference type="Pfam" id="PF00210">
    <property type="entry name" value="Ferritin"/>
    <property type="match status" value="1"/>
</dbReference>
<dbReference type="EMBL" id="CP054836">
    <property type="protein sequence ID" value="QKV19032.1"/>
    <property type="molecule type" value="Genomic_DNA"/>
</dbReference>
<feature type="domain" description="Ferritin/DPS" evidence="4">
    <location>
        <begin position="29"/>
        <end position="167"/>
    </location>
</feature>
<comment type="similarity">
    <text evidence="1 2">Belongs to the Dps family.</text>
</comment>
<reference evidence="5 6" key="1">
    <citation type="submission" date="2020-06" db="EMBL/GenBank/DDBJ databases">
        <title>Oricola thermophila sp. nov. isolated from a tidal sediments.</title>
        <authorList>
            <person name="Kwon K.K."/>
            <person name="Yang S.-H."/>
            <person name="Park M.-J."/>
        </authorList>
    </citation>
    <scope>NUCLEOTIDE SEQUENCE [LARGE SCALE GENOMIC DNA]</scope>
    <source>
        <strain evidence="5 6">MEBiC13590</strain>
    </source>
</reference>
<name>A0A6N1VI67_9HYPH</name>
<sequence>MPHAVLKPKPATEKPDTGLSKDGRREVAEHLSAVLTDTYFLTIKSHVYHWNVVGPMFHAIHVLTEEHYSDLFAAADVIAERIRALGFHAPIADAAGPDKAVVSLNTSAKSAHDMVADLIDEHEATIRRMRDAAEVAEGHEDFVSHDMLVARLTFHEKAVWMLRALVTE</sequence>
<keyword evidence="6" id="KW-1185">Reference proteome</keyword>
<dbReference type="SUPFAM" id="SSF47240">
    <property type="entry name" value="Ferritin-like"/>
    <property type="match status" value="1"/>
</dbReference>
<evidence type="ECO:0000256" key="2">
    <source>
        <dbReference type="RuleBase" id="RU003875"/>
    </source>
</evidence>
<dbReference type="PANTHER" id="PTHR42932">
    <property type="entry name" value="GENERAL STRESS PROTEIN 20U"/>
    <property type="match status" value="1"/>
</dbReference>
<evidence type="ECO:0000256" key="1">
    <source>
        <dbReference type="ARBA" id="ARBA00009497"/>
    </source>
</evidence>
<dbReference type="GO" id="GO:0008199">
    <property type="term" value="F:ferric iron binding"/>
    <property type="evidence" value="ECO:0007669"/>
    <property type="project" value="InterPro"/>
</dbReference>
<proteinExistence type="inferred from homology"/>
<dbReference type="Gene3D" id="1.20.1260.10">
    <property type="match status" value="1"/>
</dbReference>
<dbReference type="PRINTS" id="PR01346">
    <property type="entry name" value="HELNAPAPROT"/>
</dbReference>
<feature type="region of interest" description="Disordered" evidence="3">
    <location>
        <begin position="1"/>
        <end position="23"/>
    </location>
</feature>
<organism evidence="5 6">
    <name type="scientific">Oricola thermophila</name>
    <dbReference type="NCBI Taxonomy" id="2742145"/>
    <lineage>
        <taxon>Bacteria</taxon>
        <taxon>Pseudomonadati</taxon>
        <taxon>Pseudomonadota</taxon>
        <taxon>Alphaproteobacteria</taxon>
        <taxon>Hyphomicrobiales</taxon>
        <taxon>Ahrensiaceae</taxon>
        <taxon>Oricola</taxon>
    </lineage>
</organism>
<dbReference type="InterPro" id="IPR009078">
    <property type="entry name" value="Ferritin-like_SF"/>
</dbReference>
<evidence type="ECO:0000313" key="6">
    <source>
        <dbReference type="Proteomes" id="UP000509367"/>
    </source>
</evidence>
<dbReference type="InterPro" id="IPR002177">
    <property type="entry name" value="DPS_DNA-bd"/>
</dbReference>
<protein>
    <submittedName>
        <fullName evidence="5">DNA starvation/stationary phase protection protein</fullName>
    </submittedName>
</protein>
<evidence type="ECO:0000259" key="4">
    <source>
        <dbReference type="Pfam" id="PF00210"/>
    </source>
</evidence>
<evidence type="ECO:0000313" key="5">
    <source>
        <dbReference type="EMBL" id="QKV19032.1"/>
    </source>
</evidence>
<dbReference type="PIRSF" id="PIRSF005900">
    <property type="entry name" value="Dps"/>
    <property type="match status" value="1"/>
</dbReference>
<accession>A0A6N1VI67</accession>
<evidence type="ECO:0000256" key="3">
    <source>
        <dbReference type="SAM" id="MobiDB-lite"/>
    </source>
</evidence>
<dbReference type="KEGG" id="orm:HTY61_11510"/>
<dbReference type="CDD" id="cd01043">
    <property type="entry name" value="DPS"/>
    <property type="match status" value="1"/>
</dbReference>
<dbReference type="RefSeq" id="WP_175276924.1">
    <property type="nucleotide sequence ID" value="NZ_CP054836.1"/>
</dbReference>
<dbReference type="AlphaFoldDB" id="A0A6N1VI67"/>
<dbReference type="Proteomes" id="UP000509367">
    <property type="component" value="Chromosome"/>
</dbReference>
<dbReference type="InterPro" id="IPR012347">
    <property type="entry name" value="Ferritin-like"/>
</dbReference>
<dbReference type="PANTHER" id="PTHR42932:SF3">
    <property type="entry name" value="DNA PROTECTION DURING STARVATION PROTEIN"/>
    <property type="match status" value="1"/>
</dbReference>
<gene>
    <name evidence="5" type="ORF">HTY61_11510</name>
</gene>